<keyword evidence="4" id="KW-0443">Lipid metabolism</keyword>
<dbReference type="AlphaFoldDB" id="A0A679I8D3"/>
<evidence type="ECO:0000313" key="7">
    <source>
        <dbReference type="Proteomes" id="UP000463961"/>
    </source>
</evidence>
<reference evidence="7" key="1">
    <citation type="submission" date="2020-01" db="EMBL/GenBank/DDBJ databases">
        <title>Phosphoaccumulans saitamaens gen. nov., sp. nov., a polyphosphate accumulating bacterium isolated from surface river water.</title>
        <authorList>
            <person name="Watanabe K."/>
            <person name="Suda W."/>
        </authorList>
    </citation>
    <scope>NUCLEOTIDE SEQUENCE [LARGE SCALE GENOMIC DNA]</scope>
    <source>
        <strain evidence="7">ICHIAU1</strain>
    </source>
</reference>
<keyword evidence="3 6" id="KW-0808">Transferase</keyword>
<accession>A0A679I8D3</accession>
<dbReference type="PANTHER" id="PTHR10434:SF64">
    <property type="entry name" value="1-ACYL-SN-GLYCEROL-3-PHOSPHATE ACYLTRANSFERASE-RELATED"/>
    <property type="match status" value="1"/>
</dbReference>
<comment type="pathway">
    <text evidence="1">Lipid metabolism.</text>
</comment>
<dbReference type="CDD" id="cd07989">
    <property type="entry name" value="LPLAT_AGPAT-like"/>
    <property type="match status" value="1"/>
</dbReference>
<evidence type="ECO:0000256" key="2">
    <source>
        <dbReference type="ARBA" id="ARBA00022516"/>
    </source>
</evidence>
<dbReference type="EMBL" id="AP022345">
    <property type="protein sequence ID" value="BBU68360.1"/>
    <property type="molecule type" value="Genomic_DNA"/>
</dbReference>
<evidence type="ECO:0000256" key="4">
    <source>
        <dbReference type="ARBA" id="ARBA00023098"/>
    </source>
</evidence>
<gene>
    <name evidence="6" type="ORF">ICHIAU1_06430</name>
</gene>
<dbReference type="SMART" id="SM00563">
    <property type="entry name" value="PlsC"/>
    <property type="match status" value="1"/>
</dbReference>
<dbReference type="PANTHER" id="PTHR10434">
    <property type="entry name" value="1-ACYL-SN-GLYCEROL-3-PHOSPHATE ACYLTRANSFERASE"/>
    <property type="match status" value="1"/>
</dbReference>
<dbReference type="Proteomes" id="UP000463961">
    <property type="component" value="Chromosome"/>
</dbReference>
<sequence length="252" mass="28152">MTRASTPKLRRFVRGARIIFHLLCGLCWISIAFPFFSVKRRRWVRYRWSRELLALFAFQLKITGALPDTPGLIAANHVSWIDIFAMNALTPVAFVSKDDVIHWPIIGTLARHNETIFLQRGSRGHAHTIGREMAERLQSGNWLAVFPEGTTTDGTHLHPFHGALLQPAIDAGVAVTPVSLSYEDTHGNRSLLPAYAGDTSLWESFCAMLSARQLVVHLQIGTPVSIEPDSGNRGRKALAHTLHEQIRTTLYS</sequence>
<dbReference type="InterPro" id="IPR002123">
    <property type="entry name" value="Plipid/glycerol_acylTrfase"/>
</dbReference>
<evidence type="ECO:0000256" key="1">
    <source>
        <dbReference type="ARBA" id="ARBA00005189"/>
    </source>
</evidence>
<dbReference type="RefSeq" id="WP_162048721.1">
    <property type="nucleotide sequence ID" value="NZ_AP019011.1"/>
</dbReference>
<keyword evidence="5 6" id="KW-0012">Acyltransferase</keyword>
<dbReference type="GO" id="GO:0006654">
    <property type="term" value="P:phosphatidic acid biosynthetic process"/>
    <property type="evidence" value="ECO:0007669"/>
    <property type="project" value="TreeGrafter"/>
</dbReference>
<protein>
    <submittedName>
        <fullName evidence="6">1-acyl-sn-glycerol-3-phosphate acyltransferase</fullName>
    </submittedName>
</protein>
<name>A0A679I8D3_9RHOO</name>
<keyword evidence="2" id="KW-0444">Lipid biosynthesis</keyword>
<keyword evidence="7" id="KW-1185">Reference proteome</keyword>
<dbReference type="OrthoDB" id="9806880at2"/>
<organism evidence="6 7">
    <name type="scientific">Fluviibacter phosphoraccumulans</name>
    <dbReference type="NCBI Taxonomy" id="1751046"/>
    <lineage>
        <taxon>Bacteria</taxon>
        <taxon>Pseudomonadati</taxon>
        <taxon>Pseudomonadota</taxon>
        <taxon>Betaproteobacteria</taxon>
        <taxon>Rhodocyclales</taxon>
        <taxon>Fluviibacteraceae</taxon>
        <taxon>Fluviibacter</taxon>
    </lineage>
</organism>
<dbReference type="GO" id="GO:0003841">
    <property type="term" value="F:1-acylglycerol-3-phosphate O-acyltransferase activity"/>
    <property type="evidence" value="ECO:0007669"/>
    <property type="project" value="TreeGrafter"/>
</dbReference>
<dbReference type="Pfam" id="PF01553">
    <property type="entry name" value="Acyltransferase"/>
    <property type="match status" value="1"/>
</dbReference>
<evidence type="ECO:0000313" key="6">
    <source>
        <dbReference type="EMBL" id="BBU68360.1"/>
    </source>
</evidence>
<evidence type="ECO:0000256" key="3">
    <source>
        <dbReference type="ARBA" id="ARBA00022679"/>
    </source>
</evidence>
<proteinExistence type="predicted"/>
<evidence type="ECO:0000256" key="5">
    <source>
        <dbReference type="ARBA" id="ARBA00023315"/>
    </source>
</evidence>
<dbReference type="SUPFAM" id="SSF69593">
    <property type="entry name" value="Glycerol-3-phosphate (1)-acyltransferase"/>
    <property type="match status" value="1"/>
</dbReference>